<dbReference type="SUPFAM" id="SSF52047">
    <property type="entry name" value="RNI-like"/>
    <property type="match status" value="1"/>
</dbReference>
<dbReference type="EMBL" id="FJOG01000049">
    <property type="protein sequence ID" value="CZR67973.1"/>
    <property type="molecule type" value="Genomic_DNA"/>
</dbReference>
<accession>A0A1L7XSF4</accession>
<reference evidence="1 2" key="1">
    <citation type="submission" date="2016-03" db="EMBL/GenBank/DDBJ databases">
        <authorList>
            <person name="Ploux O."/>
        </authorList>
    </citation>
    <scope>NUCLEOTIDE SEQUENCE [LARGE SCALE GENOMIC DNA]</scope>
    <source>
        <strain evidence="1 2">UAMH 11012</strain>
    </source>
</reference>
<dbReference type="Gene3D" id="3.80.10.10">
    <property type="entry name" value="Ribonuclease Inhibitor"/>
    <property type="match status" value="2"/>
</dbReference>
<evidence type="ECO:0000313" key="1">
    <source>
        <dbReference type="EMBL" id="CZR67973.1"/>
    </source>
</evidence>
<dbReference type="InterPro" id="IPR032675">
    <property type="entry name" value="LRR_dom_sf"/>
</dbReference>
<evidence type="ECO:0008006" key="3">
    <source>
        <dbReference type="Google" id="ProtNLM"/>
    </source>
</evidence>
<evidence type="ECO:0000313" key="2">
    <source>
        <dbReference type="Proteomes" id="UP000184330"/>
    </source>
</evidence>
<dbReference type="STRING" id="576137.A0A1L7XSF4"/>
<proteinExistence type="predicted"/>
<dbReference type="Proteomes" id="UP000184330">
    <property type="component" value="Unassembled WGS sequence"/>
</dbReference>
<sequence length="498" mass="55404">MSHIAFMDWVDAMKGVTPNLPGCSRLEKLPSEILSQILEHVTTPDTTHKSQYMADRLPGSISNNLLILAFTNFSTVNPNAQTQKTSLFSCLLTSRRVFEVALLLTYRCPKVGNFDKFLDVLSRRSQYQHLVRSLDLSATRPAASLMYLPNCLASTSGLKRLSVPLDAFKPRGTARNIFFGLPQLESIEITDRYRDDRDLILTAGEFEGLSDTTMSSITTLSLTEVLFGDCLIHILPRCPNLRILDLKRCSFDAQDLSALHPDARLTQLILEECQGLNGDEITQFITNHLAVTTTLEVLNLGRLHTGHGPSLQTENVTTILEKVPASLRSLDLGGSRMSVSHIPLLQRLGTQLEELGLGHCLAMEDIEEILLGSQYDLSETAIDTPANKDTPTNPQLATLATAVSATQLQQRIRSLSLKNKATKTLKPTIRHLDLRNSPGIPVDELRLCLLFGAQSLPLHRIELQNCVTRDARELIRVCAAVGWKVEWVGRRIWIERKA</sequence>
<dbReference type="OrthoDB" id="9994419at2759"/>
<keyword evidence="2" id="KW-1185">Reference proteome</keyword>
<gene>
    <name evidence="1" type="ORF">PAC_17872</name>
</gene>
<protein>
    <recommendedName>
        <fullName evidence="3">F-box domain-containing protein</fullName>
    </recommendedName>
</protein>
<organism evidence="1 2">
    <name type="scientific">Phialocephala subalpina</name>
    <dbReference type="NCBI Taxonomy" id="576137"/>
    <lineage>
        <taxon>Eukaryota</taxon>
        <taxon>Fungi</taxon>
        <taxon>Dikarya</taxon>
        <taxon>Ascomycota</taxon>
        <taxon>Pezizomycotina</taxon>
        <taxon>Leotiomycetes</taxon>
        <taxon>Helotiales</taxon>
        <taxon>Mollisiaceae</taxon>
        <taxon>Phialocephala</taxon>
        <taxon>Phialocephala fortinii species complex</taxon>
    </lineage>
</organism>
<dbReference type="AlphaFoldDB" id="A0A1L7XSF4"/>
<name>A0A1L7XSF4_9HELO</name>